<reference evidence="3" key="1">
    <citation type="submission" date="2018-11" db="EMBL/GenBank/DDBJ databases">
        <title>Complete genome sequence of Paenibacillus sp. ML311-T8.</title>
        <authorList>
            <person name="Nam Y.-D."/>
            <person name="Kang J."/>
            <person name="Chung W.-H."/>
            <person name="Park Y.S."/>
        </authorList>
    </citation>
    <scope>NUCLEOTIDE SEQUENCE [LARGE SCALE GENOMIC DNA]</scope>
    <source>
        <strain evidence="3">ML311-T8</strain>
    </source>
</reference>
<dbReference type="EMBL" id="CP034235">
    <property type="protein sequence ID" value="QGQ96622.1"/>
    <property type="molecule type" value="Genomic_DNA"/>
</dbReference>
<dbReference type="Proteomes" id="UP000426246">
    <property type="component" value="Chromosome"/>
</dbReference>
<sequence length="175" mass="19177">MSKHFRSMLVFAFMICSFIIFGSITAKASSTITVVNQSPYMINDAGTNKTETTLTVTNTDPAYSAWVKISVTGKTAYMESVGSMSTGTNSKLVHVVELNTDGDNVTFAVFDNSGGTGTAKATMTLSQKKIRHWSVFMAHDSHVDIGYIQQQEDLRNTQWPTQTDDTFTYVTATNA</sequence>
<evidence type="ECO:0000313" key="2">
    <source>
        <dbReference type="EMBL" id="QGQ96622.1"/>
    </source>
</evidence>
<gene>
    <name evidence="2" type="ORF">EHS13_17940</name>
</gene>
<keyword evidence="1" id="KW-0732">Signal</keyword>
<dbReference type="AlphaFoldDB" id="A0A6B8RLU4"/>
<keyword evidence="3" id="KW-1185">Reference proteome</keyword>
<organism evidence="2 3">
    <name type="scientific">Paenibacillus psychroresistens</name>
    <dbReference type="NCBI Taxonomy" id="1778678"/>
    <lineage>
        <taxon>Bacteria</taxon>
        <taxon>Bacillati</taxon>
        <taxon>Bacillota</taxon>
        <taxon>Bacilli</taxon>
        <taxon>Bacillales</taxon>
        <taxon>Paenibacillaceae</taxon>
        <taxon>Paenibacillus</taxon>
    </lineage>
</organism>
<dbReference type="RefSeq" id="WP_155701694.1">
    <property type="nucleotide sequence ID" value="NZ_CP034235.1"/>
</dbReference>
<feature type="chain" id="PRO_5025611932" evidence="1">
    <location>
        <begin position="29"/>
        <end position="175"/>
    </location>
</feature>
<protein>
    <submittedName>
        <fullName evidence="2">Uncharacterized protein</fullName>
    </submittedName>
</protein>
<proteinExistence type="predicted"/>
<feature type="signal peptide" evidence="1">
    <location>
        <begin position="1"/>
        <end position="28"/>
    </location>
</feature>
<evidence type="ECO:0000256" key="1">
    <source>
        <dbReference type="SAM" id="SignalP"/>
    </source>
</evidence>
<accession>A0A6B8RLU4</accession>
<evidence type="ECO:0000313" key="3">
    <source>
        <dbReference type="Proteomes" id="UP000426246"/>
    </source>
</evidence>
<dbReference type="KEGG" id="ppsc:EHS13_17940"/>
<name>A0A6B8RLU4_9BACL</name>